<organism evidence="1 2">
    <name type="scientific">Populus tomentosa</name>
    <name type="common">Chinese white poplar</name>
    <dbReference type="NCBI Taxonomy" id="118781"/>
    <lineage>
        <taxon>Eukaryota</taxon>
        <taxon>Viridiplantae</taxon>
        <taxon>Streptophyta</taxon>
        <taxon>Embryophyta</taxon>
        <taxon>Tracheophyta</taxon>
        <taxon>Spermatophyta</taxon>
        <taxon>Magnoliopsida</taxon>
        <taxon>eudicotyledons</taxon>
        <taxon>Gunneridae</taxon>
        <taxon>Pentapetalae</taxon>
        <taxon>rosids</taxon>
        <taxon>fabids</taxon>
        <taxon>Malpighiales</taxon>
        <taxon>Salicaceae</taxon>
        <taxon>Saliceae</taxon>
        <taxon>Populus</taxon>
    </lineage>
</organism>
<dbReference type="AlphaFoldDB" id="A0A8X7XV95"/>
<comment type="caution">
    <text evidence="1">The sequence shown here is derived from an EMBL/GenBank/DDBJ whole genome shotgun (WGS) entry which is preliminary data.</text>
</comment>
<dbReference type="OrthoDB" id="10514421at2759"/>
<reference evidence="1" key="1">
    <citation type="journal article" date="2020" name="bioRxiv">
        <title>Hybrid origin of Populus tomentosa Carr. identified through genome sequencing and phylogenomic analysis.</title>
        <authorList>
            <person name="An X."/>
            <person name="Gao K."/>
            <person name="Chen Z."/>
            <person name="Li J."/>
            <person name="Yang X."/>
            <person name="Yang X."/>
            <person name="Zhou J."/>
            <person name="Guo T."/>
            <person name="Zhao T."/>
            <person name="Huang S."/>
            <person name="Miao D."/>
            <person name="Khan W.U."/>
            <person name="Rao P."/>
            <person name="Ye M."/>
            <person name="Lei B."/>
            <person name="Liao W."/>
            <person name="Wang J."/>
            <person name="Ji L."/>
            <person name="Li Y."/>
            <person name="Guo B."/>
            <person name="Mustafa N.S."/>
            <person name="Li S."/>
            <person name="Yun Q."/>
            <person name="Keller S.R."/>
            <person name="Mao J."/>
            <person name="Zhang R."/>
            <person name="Strauss S.H."/>
        </authorList>
    </citation>
    <scope>NUCLEOTIDE SEQUENCE</scope>
    <source>
        <strain evidence="1">GM15</strain>
        <tissue evidence="1">Leaf</tissue>
    </source>
</reference>
<dbReference type="Proteomes" id="UP000886885">
    <property type="component" value="Chromosome 18D"/>
</dbReference>
<keyword evidence="2" id="KW-1185">Reference proteome</keyword>
<proteinExistence type="predicted"/>
<dbReference type="EMBL" id="JAAWWB010000036">
    <property type="protein sequence ID" value="KAG6739171.1"/>
    <property type="molecule type" value="Genomic_DNA"/>
</dbReference>
<evidence type="ECO:0000313" key="2">
    <source>
        <dbReference type="Proteomes" id="UP000886885"/>
    </source>
</evidence>
<name>A0A8X7XV95_POPTO</name>
<gene>
    <name evidence="1" type="ORF">POTOM_056757</name>
</gene>
<protein>
    <submittedName>
        <fullName evidence="1">Uncharacterized protein</fullName>
    </submittedName>
</protein>
<evidence type="ECO:0000313" key="1">
    <source>
        <dbReference type="EMBL" id="KAG6739171.1"/>
    </source>
</evidence>
<accession>A0A8X7XV95</accession>
<sequence length="149" mass="17506">MSTMRHMDVSNVPPNVFVFKMQDTISSNIKYKLVMGCIWLPHRLCVFVYRKGYTFLDFRVGTSYNIVECLDFGCDAITIRFLDYCLRDVESCMPYCLPLFEYMVIFIDTGTQVLLLTEQIVKFEVFSCCKERYLHVHCVATIIYYSSMN</sequence>